<reference evidence="1 2" key="2">
    <citation type="journal article" date="2022" name="Mol. Ecol. Resour.">
        <title>The genomes of chicory, endive, great burdock and yacon provide insights into Asteraceae paleo-polyploidization history and plant inulin production.</title>
        <authorList>
            <person name="Fan W."/>
            <person name="Wang S."/>
            <person name="Wang H."/>
            <person name="Wang A."/>
            <person name="Jiang F."/>
            <person name="Liu H."/>
            <person name="Zhao H."/>
            <person name="Xu D."/>
            <person name="Zhang Y."/>
        </authorList>
    </citation>
    <scope>NUCLEOTIDE SEQUENCE [LARGE SCALE GENOMIC DNA]</scope>
    <source>
        <strain evidence="2">cv. Niubang</strain>
    </source>
</reference>
<gene>
    <name evidence="1" type="ORF">L6452_34322</name>
</gene>
<organism evidence="1 2">
    <name type="scientific">Arctium lappa</name>
    <name type="common">Greater burdock</name>
    <name type="synonym">Lappa major</name>
    <dbReference type="NCBI Taxonomy" id="4217"/>
    <lineage>
        <taxon>Eukaryota</taxon>
        <taxon>Viridiplantae</taxon>
        <taxon>Streptophyta</taxon>
        <taxon>Embryophyta</taxon>
        <taxon>Tracheophyta</taxon>
        <taxon>Spermatophyta</taxon>
        <taxon>Magnoliopsida</taxon>
        <taxon>eudicotyledons</taxon>
        <taxon>Gunneridae</taxon>
        <taxon>Pentapetalae</taxon>
        <taxon>asterids</taxon>
        <taxon>campanulids</taxon>
        <taxon>Asterales</taxon>
        <taxon>Asteraceae</taxon>
        <taxon>Carduoideae</taxon>
        <taxon>Cardueae</taxon>
        <taxon>Arctiinae</taxon>
        <taxon>Arctium</taxon>
    </lineage>
</organism>
<proteinExistence type="predicted"/>
<keyword evidence="2" id="KW-1185">Reference proteome</keyword>
<sequence length="230" mass="26018">MLQVRYVTDPEISDTLLCGNYLRFDIRATVDMSRSPPREQSPDESGYLTHIPGRNSPPSEEYDPSEHEYSDSEHTPVRSATPTPDPTPCSTPECERTPIPVRDEAGPSRPRGLRLSPPSLARIPALPLAGMTEAETYWVRSLYRSMERCRVQVDYHEHSIDSLRKMMSMTDNITKGMISMMGTSDEMIGKIFGELAETRAMVTWLHTCLSPVMGFLVVIVALVMVHYWRL</sequence>
<reference evidence="2" key="1">
    <citation type="journal article" date="2022" name="Mol. Ecol. Resour.">
        <title>The genomes of chicory, endive, great burdock and yacon provide insights into Asteraceae palaeo-polyploidization history and plant inulin production.</title>
        <authorList>
            <person name="Fan W."/>
            <person name="Wang S."/>
            <person name="Wang H."/>
            <person name="Wang A."/>
            <person name="Jiang F."/>
            <person name="Liu H."/>
            <person name="Zhao H."/>
            <person name="Xu D."/>
            <person name="Zhang Y."/>
        </authorList>
    </citation>
    <scope>NUCLEOTIDE SEQUENCE [LARGE SCALE GENOMIC DNA]</scope>
    <source>
        <strain evidence="2">cv. Niubang</strain>
    </source>
</reference>
<comment type="caution">
    <text evidence="1">The sequence shown here is derived from an EMBL/GenBank/DDBJ whole genome shotgun (WGS) entry which is preliminary data.</text>
</comment>
<accession>A0ACB8YJG8</accession>
<dbReference type="EMBL" id="CM042058">
    <property type="protein sequence ID" value="KAI3685089.1"/>
    <property type="molecule type" value="Genomic_DNA"/>
</dbReference>
<evidence type="ECO:0000313" key="2">
    <source>
        <dbReference type="Proteomes" id="UP001055879"/>
    </source>
</evidence>
<protein>
    <submittedName>
        <fullName evidence="1">Uncharacterized protein</fullName>
    </submittedName>
</protein>
<evidence type="ECO:0000313" key="1">
    <source>
        <dbReference type="EMBL" id="KAI3685089.1"/>
    </source>
</evidence>
<dbReference type="Proteomes" id="UP001055879">
    <property type="component" value="Linkage Group LG12"/>
</dbReference>
<name>A0ACB8YJG8_ARCLA</name>